<dbReference type="InterPro" id="IPR029068">
    <property type="entry name" value="Glyas_Bleomycin-R_OHBP_Dase"/>
</dbReference>
<dbReference type="Pfam" id="PF13669">
    <property type="entry name" value="Glyoxalase_4"/>
    <property type="match status" value="1"/>
</dbReference>
<dbReference type="SUPFAM" id="SSF54593">
    <property type="entry name" value="Glyoxalase/Bleomycin resistance protein/Dihydroxybiphenyl dioxygenase"/>
    <property type="match status" value="1"/>
</dbReference>
<proteinExistence type="predicted"/>
<dbReference type="Gene3D" id="3.10.180.10">
    <property type="entry name" value="2,3-Dihydroxybiphenyl 1,2-Dioxygenase, domain 1"/>
    <property type="match status" value="1"/>
</dbReference>
<protein>
    <recommendedName>
        <fullName evidence="1">VOC domain-containing protein</fullName>
    </recommendedName>
</protein>
<gene>
    <name evidence="2" type="ORF">METZ01_LOCUS252998</name>
</gene>
<reference evidence="2" key="1">
    <citation type="submission" date="2018-05" db="EMBL/GenBank/DDBJ databases">
        <authorList>
            <person name="Lanie J.A."/>
            <person name="Ng W.-L."/>
            <person name="Kazmierczak K.M."/>
            <person name="Andrzejewski T.M."/>
            <person name="Davidsen T.M."/>
            <person name="Wayne K.J."/>
            <person name="Tettelin H."/>
            <person name="Glass J.I."/>
            <person name="Rusch D."/>
            <person name="Podicherti R."/>
            <person name="Tsui H.-C.T."/>
            <person name="Winkler M.E."/>
        </authorList>
    </citation>
    <scope>NUCLEOTIDE SEQUENCE</scope>
</reference>
<dbReference type="PROSITE" id="PS51819">
    <property type="entry name" value="VOC"/>
    <property type="match status" value="1"/>
</dbReference>
<sequence length="173" mass="19516">MTMLPNSLISGVYQVALVVHDVEATMKWYADEIGIGPWRVALLEPPRLTDMRLRGESVEFSFKYAVAWTGDTMWEIIEPVDGPSIYKEFLEDHGEGVHHILVQHEGVDFDTALEHFGNRGCPPAMEGRIGDIRFAYLESEGPLKTTLEIIDRPPDSEPITPDYWYPAEPTDGV</sequence>
<evidence type="ECO:0000313" key="2">
    <source>
        <dbReference type="EMBL" id="SVC00144.1"/>
    </source>
</evidence>
<feature type="domain" description="VOC" evidence="1">
    <location>
        <begin position="11"/>
        <end position="152"/>
    </location>
</feature>
<evidence type="ECO:0000259" key="1">
    <source>
        <dbReference type="PROSITE" id="PS51819"/>
    </source>
</evidence>
<accession>A0A382IK59</accession>
<dbReference type="InterPro" id="IPR037523">
    <property type="entry name" value="VOC_core"/>
</dbReference>
<organism evidence="2">
    <name type="scientific">marine metagenome</name>
    <dbReference type="NCBI Taxonomy" id="408172"/>
    <lineage>
        <taxon>unclassified sequences</taxon>
        <taxon>metagenomes</taxon>
        <taxon>ecological metagenomes</taxon>
    </lineage>
</organism>
<name>A0A382IK59_9ZZZZ</name>
<dbReference type="AlphaFoldDB" id="A0A382IK59"/>
<dbReference type="EMBL" id="UINC01067958">
    <property type="protein sequence ID" value="SVC00144.1"/>
    <property type="molecule type" value="Genomic_DNA"/>
</dbReference>